<dbReference type="Proteomes" id="UP001469553">
    <property type="component" value="Unassembled WGS sequence"/>
</dbReference>
<accession>A0ABV0YE51</accession>
<feature type="compositionally biased region" description="Low complexity" evidence="1">
    <location>
        <begin position="1"/>
        <end position="10"/>
    </location>
</feature>
<evidence type="ECO:0000256" key="1">
    <source>
        <dbReference type="SAM" id="MobiDB-lite"/>
    </source>
</evidence>
<feature type="compositionally biased region" description="Low complexity" evidence="1">
    <location>
        <begin position="19"/>
        <end position="45"/>
    </location>
</feature>
<keyword evidence="3" id="KW-1185">Reference proteome</keyword>
<organism evidence="2 3">
    <name type="scientific">Ameca splendens</name>
    <dbReference type="NCBI Taxonomy" id="208324"/>
    <lineage>
        <taxon>Eukaryota</taxon>
        <taxon>Metazoa</taxon>
        <taxon>Chordata</taxon>
        <taxon>Craniata</taxon>
        <taxon>Vertebrata</taxon>
        <taxon>Euteleostomi</taxon>
        <taxon>Actinopterygii</taxon>
        <taxon>Neopterygii</taxon>
        <taxon>Teleostei</taxon>
        <taxon>Neoteleostei</taxon>
        <taxon>Acanthomorphata</taxon>
        <taxon>Ovalentaria</taxon>
        <taxon>Atherinomorphae</taxon>
        <taxon>Cyprinodontiformes</taxon>
        <taxon>Goodeidae</taxon>
        <taxon>Ameca</taxon>
    </lineage>
</organism>
<sequence>KRSSSITSSVDSDHILPISSQKAHSSSSSSQWSSSLASSLAQPRSQELRRGSSEITDDESGTSSRSAPVRASGSSPTFLRLGSSLQAQVARSELNVRLPRGTKGYRIFCDTRA</sequence>
<reference evidence="2 3" key="1">
    <citation type="submission" date="2021-06" db="EMBL/GenBank/DDBJ databases">
        <authorList>
            <person name="Palmer J.M."/>
        </authorList>
    </citation>
    <scope>NUCLEOTIDE SEQUENCE [LARGE SCALE GENOMIC DNA]</scope>
    <source>
        <strain evidence="2 3">AS_MEX2019</strain>
        <tissue evidence="2">Muscle</tissue>
    </source>
</reference>
<comment type="caution">
    <text evidence="2">The sequence shown here is derived from an EMBL/GenBank/DDBJ whole genome shotgun (WGS) entry which is preliminary data.</text>
</comment>
<feature type="region of interest" description="Disordered" evidence="1">
    <location>
        <begin position="1"/>
        <end position="78"/>
    </location>
</feature>
<gene>
    <name evidence="2" type="ORF">AMECASPLE_019583</name>
</gene>
<dbReference type="EMBL" id="JAHRIP010029804">
    <property type="protein sequence ID" value="MEQ2292094.1"/>
    <property type="molecule type" value="Genomic_DNA"/>
</dbReference>
<evidence type="ECO:0000313" key="3">
    <source>
        <dbReference type="Proteomes" id="UP001469553"/>
    </source>
</evidence>
<feature type="non-terminal residue" evidence="2">
    <location>
        <position position="1"/>
    </location>
</feature>
<protein>
    <submittedName>
        <fullName evidence="2">Uncharacterized protein</fullName>
    </submittedName>
</protein>
<feature type="compositionally biased region" description="Polar residues" evidence="1">
    <location>
        <begin position="61"/>
        <end position="78"/>
    </location>
</feature>
<evidence type="ECO:0000313" key="2">
    <source>
        <dbReference type="EMBL" id="MEQ2292094.1"/>
    </source>
</evidence>
<proteinExistence type="predicted"/>
<name>A0ABV0YE51_9TELE</name>